<accession>A0A4Y8KSH9</accession>
<comment type="pathway">
    <text evidence="2">Carotenoid biosynthesis.</text>
</comment>
<evidence type="ECO:0000256" key="4">
    <source>
        <dbReference type="ARBA" id="ARBA00022746"/>
    </source>
</evidence>
<name>A0A4Y8KSH9_9MICO</name>
<dbReference type="GO" id="GO:0016872">
    <property type="term" value="F:intramolecular lyase activity"/>
    <property type="evidence" value="ECO:0007669"/>
    <property type="project" value="InterPro"/>
</dbReference>
<keyword evidence="9" id="KW-1185">Reference proteome</keyword>
<gene>
    <name evidence="8" type="ORF">E3T53_01935</name>
</gene>
<dbReference type="AlphaFoldDB" id="A0A4Y8KSH9"/>
<reference evidence="8 9" key="1">
    <citation type="submission" date="2019-03" db="EMBL/GenBank/DDBJ databases">
        <title>Genomics of glacier-inhabiting Cryobacterium strains.</title>
        <authorList>
            <person name="Liu Q."/>
            <person name="Xin Y.-H."/>
        </authorList>
    </citation>
    <scope>NUCLEOTIDE SEQUENCE [LARGE SCALE GENOMIC DNA]</scope>
    <source>
        <strain evidence="8 9">CGMCC 1.4292</strain>
    </source>
</reference>
<dbReference type="RefSeq" id="WP_134172583.1">
    <property type="nucleotide sequence ID" value="NZ_SODI01000001.1"/>
</dbReference>
<evidence type="ECO:0000256" key="6">
    <source>
        <dbReference type="ARBA" id="ARBA00023136"/>
    </source>
</evidence>
<comment type="subcellular location">
    <subcellularLocation>
        <location evidence="1">Membrane</location>
        <topology evidence="1">Multi-pass membrane protein</topology>
    </subcellularLocation>
</comment>
<dbReference type="GO" id="GO:0045436">
    <property type="term" value="F:lycopene beta cyclase activity"/>
    <property type="evidence" value="ECO:0007669"/>
    <property type="project" value="UniProtKB-ARBA"/>
</dbReference>
<dbReference type="NCBIfam" id="TIGR03462">
    <property type="entry name" value="CarR_dom_SF"/>
    <property type="match status" value="1"/>
</dbReference>
<comment type="caution">
    <text evidence="8">The sequence shown here is derived from an EMBL/GenBank/DDBJ whole genome shotgun (WGS) entry which is preliminary data.</text>
</comment>
<dbReference type="EMBL" id="SOHQ01000007">
    <property type="protein sequence ID" value="TFD81777.1"/>
    <property type="molecule type" value="Genomic_DNA"/>
</dbReference>
<evidence type="ECO:0000256" key="7">
    <source>
        <dbReference type="ARBA" id="ARBA00023235"/>
    </source>
</evidence>
<dbReference type="Proteomes" id="UP000298218">
    <property type="component" value="Unassembled WGS sequence"/>
</dbReference>
<keyword evidence="6" id="KW-0472">Membrane</keyword>
<dbReference type="GO" id="GO:0016020">
    <property type="term" value="C:membrane"/>
    <property type="evidence" value="ECO:0007669"/>
    <property type="project" value="UniProtKB-SubCell"/>
</dbReference>
<keyword evidence="5" id="KW-1133">Transmembrane helix</keyword>
<dbReference type="OrthoDB" id="4774157at2"/>
<evidence type="ECO:0000256" key="1">
    <source>
        <dbReference type="ARBA" id="ARBA00004141"/>
    </source>
</evidence>
<dbReference type="GO" id="GO:0016117">
    <property type="term" value="P:carotenoid biosynthetic process"/>
    <property type="evidence" value="ECO:0007669"/>
    <property type="project" value="UniProtKB-KW"/>
</dbReference>
<evidence type="ECO:0000313" key="8">
    <source>
        <dbReference type="EMBL" id="TFD81777.1"/>
    </source>
</evidence>
<evidence type="ECO:0000256" key="3">
    <source>
        <dbReference type="ARBA" id="ARBA00022692"/>
    </source>
</evidence>
<sequence length="109" mass="12358">MSLSYLVILVVVIGCMVLIDRRYRLFFWKDAPRAAAVLVIGVAFFLVWDLLGIYLGIFFRGETSFMTGVLLAPELPLEEPLFLAFLCYLIMVLIGGIEPAVSRVRERRS</sequence>
<proteinExistence type="predicted"/>
<keyword evidence="7" id="KW-0413">Isomerase</keyword>
<protein>
    <submittedName>
        <fullName evidence="8">Lycopene cyclase domain-containing protein</fullName>
    </submittedName>
</protein>
<keyword evidence="3" id="KW-0812">Transmembrane</keyword>
<evidence type="ECO:0000313" key="9">
    <source>
        <dbReference type="Proteomes" id="UP000298218"/>
    </source>
</evidence>
<keyword evidence="4" id="KW-0125">Carotenoid biosynthesis</keyword>
<evidence type="ECO:0000256" key="2">
    <source>
        <dbReference type="ARBA" id="ARBA00004829"/>
    </source>
</evidence>
<organism evidence="8 9">
    <name type="scientific">Cryobacterium psychrophilum</name>
    <dbReference type="NCBI Taxonomy" id="41988"/>
    <lineage>
        <taxon>Bacteria</taxon>
        <taxon>Bacillati</taxon>
        <taxon>Actinomycetota</taxon>
        <taxon>Actinomycetes</taxon>
        <taxon>Micrococcales</taxon>
        <taxon>Microbacteriaceae</taxon>
        <taxon>Cryobacterium</taxon>
    </lineage>
</organism>
<dbReference type="InterPro" id="IPR017825">
    <property type="entry name" value="Lycopene_cyclase_dom"/>
</dbReference>
<evidence type="ECO:0000256" key="5">
    <source>
        <dbReference type="ARBA" id="ARBA00022989"/>
    </source>
</evidence>